<keyword evidence="2" id="KW-0472">Membrane</keyword>
<sequence length="332" mass="35451">MLHILSIYGGSRPATRFYPLYQRACSSLGLHPTFGSFIQGSLKPQETTMTHSTIRILLNLSLLATTLHLQLTHAQVGTITQDVSTLSAFPLQKPCAQSCFIASGFCPYDVLGSEIGCKLYTGCADSGWQATNDCYCRTDLQKPAQEYLTSCVEEKCSVGDFKIDASSAGSIYAQYCAEKGYSPAALPATVQATTTGPGASTRTVGGGLGSGPTASSTSGSSGLSSEPSKLSTSTIIGIVVGSLAGLAFLAVTLKIVFKWFGFGRGRKAQYPQQPPLIHQQPAYPMKLYPEMNYPQKADSEVTPDDSVSMVSEMPRPAPTLVSNVQSYLPYRY</sequence>
<proteinExistence type="predicted"/>
<name>A0A8H7A9L0_9EURO</name>
<evidence type="ECO:0000256" key="1">
    <source>
        <dbReference type="SAM" id="MobiDB-lite"/>
    </source>
</evidence>
<keyword evidence="4" id="KW-1185">Reference proteome</keyword>
<dbReference type="Proteomes" id="UP000606974">
    <property type="component" value="Unassembled WGS sequence"/>
</dbReference>
<feature type="transmembrane region" description="Helical" evidence="2">
    <location>
        <begin position="235"/>
        <end position="257"/>
    </location>
</feature>
<feature type="region of interest" description="Disordered" evidence="1">
    <location>
        <begin position="196"/>
        <end position="229"/>
    </location>
</feature>
<comment type="caution">
    <text evidence="3">The sequence shown here is derived from an EMBL/GenBank/DDBJ whole genome shotgun (WGS) entry which is preliminary data.</text>
</comment>
<reference evidence="3" key="1">
    <citation type="submission" date="2020-02" db="EMBL/GenBank/DDBJ databases">
        <authorList>
            <person name="Palmer J.M."/>
        </authorList>
    </citation>
    <scope>NUCLEOTIDE SEQUENCE</scope>
    <source>
        <strain evidence="3">EPUS1.4</strain>
        <tissue evidence="3">Thallus</tissue>
    </source>
</reference>
<dbReference type="OrthoDB" id="4149355at2759"/>
<keyword evidence="2" id="KW-1133">Transmembrane helix</keyword>
<dbReference type="AlphaFoldDB" id="A0A8H7A9L0"/>
<gene>
    <name evidence="3" type="ORF">GJ744_004298</name>
</gene>
<organism evidence="3 4">
    <name type="scientific">Endocarpon pusillum</name>
    <dbReference type="NCBI Taxonomy" id="364733"/>
    <lineage>
        <taxon>Eukaryota</taxon>
        <taxon>Fungi</taxon>
        <taxon>Dikarya</taxon>
        <taxon>Ascomycota</taxon>
        <taxon>Pezizomycotina</taxon>
        <taxon>Eurotiomycetes</taxon>
        <taxon>Chaetothyriomycetidae</taxon>
        <taxon>Verrucariales</taxon>
        <taxon>Verrucariaceae</taxon>
        <taxon>Endocarpon</taxon>
    </lineage>
</organism>
<evidence type="ECO:0000313" key="3">
    <source>
        <dbReference type="EMBL" id="KAF7503121.1"/>
    </source>
</evidence>
<evidence type="ECO:0000313" key="4">
    <source>
        <dbReference type="Proteomes" id="UP000606974"/>
    </source>
</evidence>
<protein>
    <submittedName>
        <fullName evidence="3">Uncharacterized protein</fullName>
    </submittedName>
</protein>
<accession>A0A8H7A9L0</accession>
<dbReference type="EMBL" id="JAACFV010000196">
    <property type="protein sequence ID" value="KAF7503121.1"/>
    <property type="molecule type" value="Genomic_DNA"/>
</dbReference>
<keyword evidence="2" id="KW-0812">Transmembrane</keyword>
<feature type="compositionally biased region" description="Low complexity" evidence="1">
    <location>
        <begin position="211"/>
        <end position="229"/>
    </location>
</feature>
<evidence type="ECO:0000256" key="2">
    <source>
        <dbReference type="SAM" id="Phobius"/>
    </source>
</evidence>